<name>A0ACC1T5D5_9APHY</name>
<keyword evidence="2" id="KW-1185">Reference proteome</keyword>
<dbReference type="Proteomes" id="UP001148662">
    <property type="component" value="Unassembled WGS sequence"/>
</dbReference>
<protein>
    <submittedName>
        <fullName evidence="1">Uncharacterized protein</fullName>
    </submittedName>
</protein>
<reference evidence="1" key="1">
    <citation type="submission" date="2022-07" db="EMBL/GenBank/DDBJ databases">
        <title>Genome Sequence of Phlebia brevispora.</title>
        <authorList>
            <person name="Buettner E."/>
        </authorList>
    </citation>
    <scope>NUCLEOTIDE SEQUENCE</scope>
    <source>
        <strain evidence="1">MPL23</strain>
    </source>
</reference>
<dbReference type="EMBL" id="JANHOG010000515">
    <property type="protein sequence ID" value="KAJ3553648.1"/>
    <property type="molecule type" value="Genomic_DNA"/>
</dbReference>
<accession>A0ACC1T5D5</accession>
<organism evidence="1 2">
    <name type="scientific">Phlebia brevispora</name>
    <dbReference type="NCBI Taxonomy" id="194682"/>
    <lineage>
        <taxon>Eukaryota</taxon>
        <taxon>Fungi</taxon>
        <taxon>Dikarya</taxon>
        <taxon>Basidiomycota</taxon>
        <taxon>Agaricomycotina</taxon>
        <taxon>Agaricomycetes</taxon>
        <taxon>Polyporales</taxon>
        <taxon>Meruliaceae</taxon>
        <taxon>Phlebia</taxon>
    </lineage>
</organism>
<proteinExistence type="predicted"/>
<sequence>MSKLSSTNRQVALDCNICQIRRHQSLLWSTIYDYPLSVCRSANLTLQSRQCTVWDVRRSLSPLLKNEGRSGSSQAPITETSKLTVPEYRAGRMRTYEPESVMDRYAQYFIAIFIAILAWYAASYLVKSHSNAQVVWEGSSDAETSSAKPPDADTEGKSHRLPELHIDSAAESGWDAPSSSETPSADISTAESPGENAPSIESHTPKLSSSPEAESEGSLSSEASSVNAVNIEVETEDLLRHEPSLKPESDDWRCRYGGQHQFQSDLPCIVLTYIFLFLQIQPTKCIHISSVGAIQYRANEYGWSL</sequence>
<evidence type="ECO:0000313" key="1">
    <source>
        <dbReference type="EMBL" id="KAJ3553648.1"/>
    </source>
</evidence>
<evidence type="ECO:0000313" key="2">
    <source>
        <dbReference type="Proteomes" id="UP001148662"/>
    </source>
</evidence>
<gene>
    <name evidence="1" type="ORF">NM688_g3498</name>
</gene>
<comment type="caution">
    <text evidence="1">The sequence shown here is derived from an EMBL/GenBank/DDBJ whole genome shotgun (WGS) entry which is preliminary data.</text>
</comment>